<dbReference type="PROSITE" id="PS00671">
    <property type="entry name" value="D_2_HYDROXYACID_DH_3"/>
    <property type="match status" value="1"/>
</dbReference>
<keyword evidence="4" id="KW-0670">Pyruvate</keyword>
<feature type="domain" description="D-isomer specific 2-hydroxyacid dehydrogenase NAD-binding" evidence="3">
    <location>
        <begin position="112"/>
        <end position="281"/>
    </location>
</feature>
<keyword evidence="2" id="KW-0520">NAD</keyword>
<keyword evidence="1" id="KW-0560">Oxidoreductase</keyword>
<protein>
    <submittedName>
        <fullName evidence="4">Glyoxylate/hydroxypyruvate reductase A</fullName>
    </submittedName>
</protein>
<gene>
    <name evidence="4" type="ORF">SAMN05421688_3352</name>
</gene>
<dbReference type="Proteomes" id="UP000198796">
    <property type="component" value="Unassembled WGS sequence"/>
</dbReference>
<dbReference type="InterPro" id="IPR006140">
    <property type="entry name" value="D-isomer_DH_NAD-bd"/>
</dbReference>
<dbReference type="InterPro" id="IPR036291">
    <property type="entry name" value="NAD(P)-bd_dom_sf"/>
</dbReference>
<dbReference type="RefSeq" id="WP_425439248.1">
    <property type="nucleotide sequence ID" value="NZ_FOJU01000008.1"/>
</dbReference>
<sequence>MTPAKSDTPLQILISAPDDAVAQFQPAIAKALTAAGVTSHIAPDLAPENVDYIVFAPNGMIADFTPFTRARAALSLWAGVDKVLDNPTLTLPLARMVDPGQREGMIEYVTAHVLRHHIEMDRYIMTSQGWDQIAPPLARDRKVTVLGVGELGGACASALGALNFNTHGWSRRPRTVPGVTTHTGDAGLDDALSGADIVVCLLPTTPQTENVLNATTLALLAPGAVVINPGRGSLIDDAALIAALDSGALGHATLDTFRVEPLPEDHAFRDHPKVTVSPHVASLVRTDTSAAVIAKNICRGEAGEPFQHLVNRQAGY</sequence>
<dbReference type="STRING" id="871651.SAMN05421688_3352"/>
<dbReference type="CDD" id="cd12164">
    <property type="entry name" value="GDH_like_2"/>
    <property type="match status" value="1"/>
</dbReference>
<evidence type="ECO:0000256" key="1">
    <source>
        <dbReference type="ARBA" id="ARBA00023002"/>
    </source>
</evidence>
<dbReference type="GO" id="GO:0051287">
    <property type="term" value="F:NAD binding"/>
    <property type="evidence" value="ECO:0007669"/>
    <property type="project" value="InterPro"/>
</dbReference>
<dbReference type="EMBL" id="FOJU01000008">
    <property type="protein sequence ID" value="SFB16845.1"/>
    <property type="molecule type" value="Genomic_DNA"/>
</dbReference>
<organism evidence="4 5">
    <name type="scientific">Poseidonocella pacifica</name>
    <dbReference type="NCBI Taxonomy" id="871651"/>
    <lineage>
        <taxon>Bacteria</taxon>
        <taxon>Pseudomonadati</taxon>
        <taxon>Pseudomonadota</taxon>
        <taxon>Alphaproteobacteria</taxon>
        <taxon>Rhodobacterales</taxon>
        <taxon>Roseobacteraceae</taxon>
        <taxon>Poseidonocella</taxon>
    </lineage>
</organism>
<accession>A0A1I0YTX5</accession>
<dbReference type="SUPFAM" id="SSF51735">
    <property type="entry name" value="NAD(P)-binding Rossmann-fold domains"/>
    <property type="match status" value="1"/>
</dbReference>
<evidence type="ECO:0000313" key="5">
    <source>
        <dbReference type="Proteomes" id="UP000198796"/>
    </source>
</evidence>
<name>A0A1I0YTX5_9RHOB</name>
<keyword evidence="5" id="KW-1185">Reference proteome</keyword>
<evidence type="ECO:0000256" key="2">
    <source>
        <dbReference type="ARBA" id="ARBA00023027"/>
    </source>
</evidence>
<reference evidence="4 5" key="1">
    <citation type="submission" date="2016-10" db="EMBL/GenBank/DDBJ databases">
        <authorList>
            <person name="de Groot N.N."/>
        </authorList>
    </citation>
    <scope>NUCLEOTIDE SEQUENCE [LARGE SCALE GENOMIC DNA]</scope>
    <source>
        <strain evidence="4 5">DSM 29316</strain>
    </source>
</reference>
<evidence type="ECO:0000313" key="4">
    <source>
        <dbReference type="EMBL" id="SFB16845.1"/>
    </source>
</evidence>
<dbReference type="Pfam" id="PF02826">
    <property type="entry name" value="2-Hacid_dh_C"/>
    <property type="match status" value="1"/>
</dbReference>
<proteinExistence type="predicted"/>
<evidence type="ECO:0000259" key="3">
    <source>
        <dbReference type="Pfam" id="PF02826"/>
    </source>
</evidence>
<dbReference type="InterPro" id="IPR029753">
    <property type="entry name" value="D-isomer_DH_CS"/>
</dbReference>
<dbReference type="GO" id="GO:0016616">
    <property type="term" value="F:oxidoreductase activity, acting on the CH-OH group of donors, NAD or NADP as acceptor"/>
    <property type="evidence" value="ECO:0007669"/>
    <property type="project" value="UniProtKB-ARBA"/>
</dbReference>
<dbReference type="PANTHER" id="PTHR43333">
    <property type="entry name" value="2-HACID_DH_C DOMAIN-CONTAINING PROTEIN"/>
    <property type="match status" value="1"/>
</dbReference>
<dbReference type="PANTHER" id="PTHR43333:SF1">
    <property type="entry name" value="D-ISOMER SPECIFIC 2-HYDROXYACID DEHYDROGENASE NAD-BINDING DOMAIN-CONTAINING PROTEIN"/>
    <property type="match status" value="1"/>
</dbReference>
<dbReference type="AlphaFoldDB" id="A0A1I0YTX5"/>
<dbReference type="Gene3D" id="3.40.50.720">
    <property type="entry name" value="NAD(P)-binding Rossmann-like Domain"/>
    <property type="match status" value="2"/>
</dbReference>